<protein>
    <submittedName>
        <fullName evidence="2">Uncharacterized protein</fullName>
    </submittedName>
</protein>
<dbReference type="Proteomes" id="UP000006813">
    <property type="component" value="Unassembled WGS sequence"/>
</dbReference>
<evidence type="ECO:0000256" key="1">
    <source>
        <dbReference type="SAM" id="MobiDB-lite"/>
    </source>
</evidence>
<feature type="compositionally biased region" description="Basic and acidic residues" evidence="1">
    <location>
        <begin position="109"/>
        <end position="119"/>
    </location>
</feature>
<accession>G5C9Q5</accession>
<dbReference type="InParanoid" id="G5C9Q5"/>
<organism evidence="2 3">
    <name type="scientific">Heterocephalus glaber</name>
    <name type="common">Naked mole rat</name>
    <dbReference type="NCBI Taxonomy" id="10181"/>
    <lineage>
        <taxon>Eukaryota</taxon>
        <taxon>Metazoa</taxon>
        <taxon>Chordata</taxon>
        <taxon>Craniata</taxon>
        <taxon>Vertebrata</taxon>
        <taxon>Euteleostomi</taxon>
        <taxon>Mammalia</taxon>
        <taxon>Eutheria</taxon>
        <taxon>Euarchontoglires</taxon>
        <taxon>Glires</taxon>
        <taxon>Rodentia</taxon>
        <taxon>Hystricomorpha</taxon>
        <taxon>Bathyergidae</taxon>
        <taxon>Heterocephalus</taxon>
    </lineage>
</organism>
<evidence type="ECO:0000313" key="2">
    <source>
        <dbReference type="EMBL" id="EHB18266.1"/>
    </source>
</evidence>
<proteinExistence type="predicted"/>
<gene>
    <name evidence="2" type="ORF">GW7_19375</name>
</gene>
<evidence type="ECO:0000313" key="3">
    <source>
        <dbReference type="Proteomes" id="UP000006813"/>
    </source>
</evidence>
<reference evidence="2 3" key="1">
    <citation type="journal article" date="2011" name="Nature">
        <title>Genome sequencing reveals insights into physiology and longevity of the naked mole rat.</title>
        <authorList>
            <person name="Kim E.B."/>
            <person name="Fang X."/>
            <person name="Fushan A.A."/>
            <person name="Huang Z."/>
            <person name="Lobanov A.V."/>
            <person name="Han L."/>
            <person name="Marino S.M."/>
            <person name="Sun X."/>
            <person name="Turanov A.A."/>
            <person name="Yang P."/>
            <person name="Yim S.H."/>
            <person name="Zhao X."/>
            <person name="Kasaikina M.V."/>
            <person name="Stoletzki N."/>
            <person name="Peng C."/>
            <person name="Polak P."/>
            <person name="Xiong Z."/>
            <person name="Kiezun A."/>
            <person name="Zhu Y."/>
            <person name="Chen Y."/>
            <person name="Kryukov G.V."/>
            <person name="Zhang Q."/>
            <person name="Peshkin L."/>
            <person name="Yang L."/>
            <person name="Bronson R.T."/>
            <person name="Buffenstein R."/>
            <person name="Wang B."/>
            <person name="Han C."/>
            <person name="Li Q."/>
            <person name="Chen L."/>
            <person name="Zhao W."/>
            <person name="Sunyaev S.R."/>
            <person name="Park T.J."/>
            <person name="Zhang G."/>
            <person name="Wang J."/>
            <person name="Gladyshev V.N."/>
        </authorList>
    </citation>
    <scope>NUCLEOTIDE SEQUENCE [LARGE SCALE GENOMIC DNA]</scope>
</reference>
<name>G5C9Q5_HETGA</name>
<feature type="region of interest" description="Disordered" evidence="1">
    <location>
        <begin position="90"/>
        <end position="119"/>
    </location>
</feature>
<sequence length="119" mass="12985">MQLLLYCPLPGSNDKIHSSSAGQFVRHGDYNGKGDGFLASGHPRVSSLGFRDLDGDVRDAEADSKVLDAATCQKYYRDWTQDLCPELRPLLSSQEPSGGPLLSSLVYSRDPDARRAKAT</sequence>
<dbReference type="AlphaFoldDB" id="G5C9Q5"/>
<dbReference type="EMBL" id="JH174064">
    <property type="protein sequence ID" value="EHB18266.1"/>
    <property type="molecule type" value="Genomic_DNA"/>
</dbReference>